<feature type="binding site" evidence="6">
    <location>
        <begin position="141"/>
        <end position="143"/>
    </location>
    <ligand>
        <name>substrate</name>
    </ligand>
</feature>
<keyword evidence="5 6" id="KW-0326">Glycosidase</keyword>
<feature type="binding site" evidence="6">
    <location>
        <position position="107"/>
    </location>
    <ligand>
        <name>substrate</name>
    </ligand>
</feature>
<dbReference type="GO" id="GO:0016798">
    <property type="term" value="F:hydrolase activity, acting on glycosyl bonds"/>
    <property type="evidence" value="ECO:0007669"/>
    <property type="project" value="UniProtKB-KW"/>
</dbReference>
<evidence type="ECO:0000313" key="7">
    <source>
        <dbReference type="EMBL" id="NBI06726.1"/>
    </source>
</evidence>
<sequence>MLKEYIEIKDEVKKALDENKPVVSLESTIISHGMPYPQNVETARKVEKLVRENGSIPATIAILDGKIKVGLNDDELEYLGKAKDVVKTSRRDLPFILSKKLNGATTVASTMIISEMVGIKVFATGGIGGVHRNAQETFDISADLMELANTNVAVVCAGAKSILDIGLTLEYLETHGVPVVGFGTDEFPAFYTRKSGFGVDYKVENTKELAEAINMKWKLNLNGGIVIGNPIPTEYEMDSDMINNVIENSVKEAEENNIKGKEATPYLLSKIKDVTKGKSLEANIKLVYNNAIVGSKLAYDLLNSK</sequence>
<keyword evidence="4 6" id="KW-0456">Lyase</keyword>
<dbReference type="Proteomes" id="UP000467132">
    <property type="component" value="Unassembled WGS sequence"/>
</dbReference>
<evidence type="ECO:0000256" key="2">
    <source>
        <dbReference type="ARBA" id="ARBA00022801"/>
    </source>
</evidence>
<dbReference type="Gene3D" id="3.40.1790.10">
    <property type="entry name" value="Indigoidine synthase domain"/>
    <property type="match status" value="1"/>
</dbReference>
<dbReference type="EC" id="4.2.1.70" evidence="6"/>
<dbReference type="GO" id="GO:0046872">
    <property type="term" value="F:metal ion binding"/>
    <property type="evidence" value="ECO:0007669"/>
    <property type="project" value="UniProtKB-KW"/>
</dbReference>
<dbReference type="Pfam" id="PF04227">
    <property type="entry name" value="Indigoidine_A"/>
    <property type="match status" value="1"/>
</dbReference>
<protein>
    <recommendedName>
        <fullName evidence="6">Pseudouridine-5'-phosphate glycosidase</fullName>
        <shortName evidence="6">PsiMP glycosidase</shortName>
        <ecNumber evidence="6">4.2.1.70</ecNumber>
    </recommendedName>
</protein>
<name>A0A845QYY6_9CLOT</name>
<comment type="subunit">
    <text evidence="6">Homotrimer.</text>
</comment>
<dbReference type="PANTHER" id="PTHR42909">
    <property type="entry name" value="ZGC:136858"/>
    <property type="match status" value="1"/>
</dbReference>
<evidence type="ECO:0000313" key="8">
    <source>
        <dbReference type="Proteomes" id="UP000467132"/>
    </source>
</evidence>
<dbReference type="OrthoDB" id="9805870at2"/>
<keyword evidence="8" id="KW-1185">Reference proteome</keyword>
<keyword evidence="3 6" id="KW-0464">Manganese</keyword>
<dbReference type="GO" id="GO:0004730">
    <property type="term" value="F:pseudouridylate synthase activity"/>
    <property type="evidence" value="ECO:0007669"/>
    <property type="project" value="UniProtKB-UniRule"/>
</dbReference>
<dbReference type="EMBL" id="QXXA01000007">
    <property type="protein sequence ID" value="NBI06726.1"/>
    <property type="molecule type" value="Genomic_DNA"/>
</dbReference>
<feature type="active site" description="Proton donor" evidence="6">
    <location>
        <position position="26"/>
    </location>
</feature>
<organism evidence="7 8">
    <name type="scientific">Senegalia massiliensis</name>
    <dbReference type="NCBI Taxonomy" id="1720316"/>
    <lineage>
        <taxon>Bacteria</taxon>
        <taxon>Bacillati</taxon>
        <taxon>Bacillota</taxon>
        <taxon>Clostridia</taxon>
        <taxon>Eubacteriales</taxon>
        <taxon>Clostridiaceae</taxon>
        <taxon>Senegalia</taxon>
    </lineage>
</organism>
<comment type="cofactor">
    <cofactor evidence="6">
        <name>Mn(2+)</name>
        <dbReference type="ChEBI" id="CHEBI:29035"/>
    </cofactor>
    <text evidence="6">Binds 1 Mn(2+) ion per subunit.</text>
</comment>
<reference evidence="7 8" key="1">
    <citation type="submission" date="2018-08" db="EMBL/GenBank/DDBJ databases">
        <title>Murine metabolic-syndrome-specific gut microbial biobank.</title>
        <authorList>
            <person name="Liu C."/>
        </authorList>
    </citation>
    <scope>NUCLEOTIDE SEQUENCE [LARGE SCALE GENOMIC DNA]</scope>
    <source>
        <strain evidence="7 8">583</strain>
    </source>
</reference>
<accession>A0A845QYY6</accession>
<evidence type="ECO:0000256" key="4">
    <source>
        <dbReference type="ARBA" id="ARBA00023239"/>
    </source>
</evidence>
<proteinExistence type="inferred from homology"/>
<dbReference type="GO" id="GO:0046113">
    <property type="term" value="P:nucleobase catabolic process"/>
    <property type="evidence" value="ECO:0007669"/>
    <property type="project" value="UniProtKB-UniRule"/>
</dbReference>
<dbReference type="SUPFAM" id="SSF110581">
    <property type="entry name" value="Indigoidine synthase A-like"/>
    <property type="match status" value="1"/>
</dbReference>
<dbReference type="InterPro" id="IPR007342">
    <property type="entry name" value="PsuG"/>
</dbReference>
<dbReference type="RefSeq" id="WP_160197205.1">
    <property type="nucleotide sequence ID" value="NZ_QXXA01000007.1"/>
</dbReference>
<feature type="binding site" evidence="6">
    <location>
        <position position="139"/>
    </location>
    <ligand>
        <name>Mn(2+)</name>
        <dbReference type="ChEBI" id="CHEBI:29035"/>
    </ligand>
</feature>
<keyword evidence="1 6" id="KW-0479">Metal-binding</keyword>
<keyword evidence="2 6" id="KW-0378">Hydrolase</keyword>
<feature type="active site" description="Nucleophile" evidence="6">
    <location>
        <position position="160"/>
    </location>
</feature>
<evidence type="ECO:0000256" key="5">
    <source>
        <dbReference type="ARBA" id="ARBA00023295"/>
    </source>
</evidence>
<comment type="caution">
    <text evidence="7">The sequence shown here is derived from an EMBL/GenBank/DDBJ whole genome shotgun (WGS) entry which is preliminary data.</text>
</comment>
<evidence type="ECO:0000256" key="1">
    <source>
        <dbReference type="ARBA" id="ARBA00022723"/>
    </source>
</evidence>
<feature type="binding site" evidence="6">
    <location>
        <position position="87"/>
    </location>
    <ligand>
        <name>substrate</name>
    </ligand>
</feature>
<dbReference type="HAMAP" id="MF_01876">
    <property type="entry name" value="PsiMP_glycosidase"/>
    <property type="match status" value="1"/>
</dbReference>
<evidence type="ECO:0000256" key="3">
    <source>
        <dbReference type="ARBA" id="ARBA00023211"/>
    </source>
</evidence>
<dbReference type="AlphaFoldDB" id="A0A845QYY6"/>
<comment type="catalytic activity">
    <reaction evidence="6">
        <text>D-ribose 5-phosphate + uracil = psi-UMP + H2O</text>
        <dbReference type="Rhea" id="RHEA:18337"/>
        <dbReference type="ChEBI" id="CHEBI:15377"/>
        <dbReference type="ChEBI" id="CHEBI:17568"/>
        <dbReference type="ChEBI" id="CHEBI:58380"/>
        <dbReference type="ChEBI" id="CHEBI:78346"/>
        <dbReference type="EC" id="4.2.1.70"/>
    </reaction>
</comment>
<comment type="similarity">
    <text evidence="6">Belongs to the pseudouridine-5'-phosphate glycosidase family.</text>
</comment>
<dbReference type="GO" id="GO:0005737">
    <property type="term" value="C:cytoplasm"/>
    <property type="evidence" value="ECO:0007669"/>
    <property type="project" value="TreeGrafter"/>
</dbReference>
<evidence type="ECO:0000256" key="6">
    <source>
        <dbReference type="HAMAP-Rule" id="MF_01876"/>
    </source>
</evidence>
<comment type="function">
    <text evidence="6">Catalyzes the reversible cleavage of pseudouridine 5'-phosphate (PsiMP) to ribose 5-phosphate and uracil. Functions biologically in the cleavage direction, as part of a pseudouridine degradation pathway.</text>
</comment>
<gene>
    <name evidence="6" type="primary">psuG</name>
    <name evidence="7" type="ORF">D3Z33_07615</name>
</gene>
<dbReference type="InterPro" id="IPR022830">
    <property type="entry name" value="Indigdn_synthA-like"/>
</dbReference>
<dbReference type="PANTHER" id="PTHR42909:SF1">
    <property type="entry name" value="CARBOHYDRATE KINASE PFKB DOMAIN-CONTAINING PROTEIN"/>
    <property type="match status" value="1"/>
</dbReference>